<dbReference type="SUPFAM" id="SSF102588">
    <property type="entry name" value="LmbE-like"/>
    <property type="match status" value="1"/>
</dbReference>
<evidence type="ECO:0000313" key="3">
    <source>
        <dbReference type="Proteomes" id="UP000189981"/>
    </source>
</evidence>
<evidence type="ECO:0000256" key="1">
    <source>
        <dbReference type="SAM" id="SignalP"/>
    </source>
</evidence>
<keyword evidence="1" id="KW-0732">Signal</keyword>
<dbReference type="Pfam" id="PF02585">
    <property type="entry name" value="PIG-L"/>
    <property type="match status" value="1"/>
</dbReference>
<dbReference type="InterPro" id="IPR024078">
    <property type="entry name" value="LmbE-like_dom_sf"/>
</dbReference>
<name>A0A1T5DT04_9SPHI</name>
<dbReference type="Proteomes" id="UP000189981">
    <property type="component" value="Unassembled WGS sequence"/>
</dbReference>
<dbReference type="InterPro" id="IPR003737">
    <property type="entry name" value="GlcNAc_PI_deacetylase-related"/>
</dbReference>
<dbReference type="SUPFAM" id="SSF52317">
    <property type="entry name" value="Class I glutamine amidotransferase-like"/>
    <property type="match status" value="1"/>
</dbReference>
<evidence type="ECO:0000313" key="2">
    <source>
        <dbReference type="EMBL" id="SKB74801.1"/>
    </source>
</evidence>
<organism evidence="2 3">
    <name type="scientific">Daejeonella lutea</name>
    <dbReference type="NCBI Taxonomy" id="572036"/>
    <lineage>
        <taxon>Bacteria</taxon>
        <taxon>Pseudomonadati</taxon>
        <taxon>Bacteroidota</taxon>
        <taxon>Sphingobacteriia</taxon>
        <taxon>Sphingobacteriales</taxon>
        <taxon>Sphingobacteriaceae</taxon>
        <taxon>Daejeonella</taxon>
    </lineage>
</organism>
<dbReference type="GO" id="GO:0016811">
    <property type="term" value="F:hydrolase activity, acting on carbon-nitrogen (but not peptide) bonds, in linear amides"/>
    <property type="evidence" value="ECO:0007669"/>
    <property type="project" value="TreeGrafter"/>
</dbReference>
<protein>
    <submittedName>
        <fullName evidence="2">N-acetylglucosaminyl deacetylase, LmbE family</fullName>
    </submittedName>
</protein>
<dbReference type="InterPro" id="IPR029062">
    <property type="entry name" value="Class_I_gatase-like"/>
</dbReference>
<proteinExistence type="predicted"/>
<dbReference type="AlphaFoldDB" id="A0A1T5DT04"/>
<feature type="signal peptide" evidence="1">
    <location>
        <begin position="1"/>
        <end position="20"/>
    </location>
</feature>
<accession>A0A1T5DT04</accession>
<sequence length="816" mass="91096">MNFRQTTLYCFLLIPLLTSAQTSLQQNSAEIKLGIKKLNTVGSALYLAAHPDDENTRLLSYLAKEKKFRTGYLSLTRGDGGQNLIGNEQSELLGLIRTQELLAARRTDGAEQFFTRAIDFGFSKNPQETFKIWDKELILKDAVWVIRKFRPDIIITRFPEDARAGHGQHSASAIIAREAFSAAADPKRFPEQLKQVEVWQAKRIVWNTANFGGNNTTSEDQLKLDIGIFNPLLGKDYGEIAAESRTNHKSQGFGSARQRGEGIEYFAPVAGQPARIDLFEDIISDWKRVEGGERIGELINMAEHDFNIDNPAASVPNLVSILTALEKLKDTHWRTQKVQDVKELIASAAGLWFESCSSQPIQSQNSIVNITSQILVQTDTPIQLKSGNPGDSYTLLKKGIIKNIKSGSGKEGTTNPYWLAEEHPLGMYTIPDEALIGYPENPPLLQTTFTFNINGKDITYTRPVVYKYTDQVRGEIYQPLVIAPPVTATITEKAFVFTGNASKTIQVQLKAFNTSPTRGTVVPKVPPGWDVKPAQINFDFISSAEEKTIQFTITPLGRIESGTLSLSVNIGTQIFNRGYKVISYDHIPLQTIFPLAEARVERIDLITGGKRIGYIAGAGDLIPEALEQIGYQVTILSENQILTSKLSEYDAIIAGVRLYNINDHLNIIQPKLMEYVDNGGTFVVQYNVNNPLKIQNIGPYPFRLSRDRVTDENAQITLLDKEHDVLNYPNRITEKDFEGWIQERGLYFTSDADPKYSRILSTNDPGEKPNDGALIVADYGKGRFVYTSLAFFRELPAGIPGAYRLFVNLITKNKTK</sequence>
<dbReference type="PANTHER" id="PTHR12993:SF11">
    <property type="entry name" value="N-ACETYLGLUCOSAMINYL-PHOSPHATIDYLINOSITOL DE-N-ACETYLASE"/>
    <property type="match status" value="1"/>
</dbReference>
<keyword evidence="3" id="KW-1185">Reference proteome</keyword>
<dbReference type="Gene3D" id="3.40.50.10320">
    <property type="entry name" value="LmbE-like"/>
    <property type="match status" value="1"/>
</dbReference>
<dbReference type="PANTHER" id="PTHR12993">
    <property type="entry name" value="N-ACETYLGLUCOSAMINYL-PHOSPHATIDYLINOSITOL DE-N-ACETYLASE-RELATED"/>
    <property type="match status" value="1"/>
</dbReference>
<dbReference type="OrthoDB" id="9759749at2"/>
<dbReference type="STRING" id="572036.SAMN05661099_2578"/>
<reference evidence="3" key="1">
    <citation type="submission" date="2017-02" db="EMBL/GenBank/DDBJ databases">
        <authorList>
            <person name="Varghese N."/>
            <person name="Submissions S."/>
        </authorList>
    </citation>
    <scope>NUCLEOTIDE SEQUENCE [LARGE SCALE GENOMIC DNA]</scope>
    <source>
        <strain evidence="3">DSM 22385</strain>
    </source>
</reference>
<dbReference type="EMBL" id="FUYR01000002">
    <property type="protein sequence ID" value="SKB74801.1"/>
    <property type="molecule type" value="Genomic_DNA"/>
</dbReference>
<feature type="chain" id="PRO_5012617390" evidence="1">
    <location>
        <begin position="21"/>
        <end position="816"/>
    </location>
</feature>
<gene>
    <name evidence="2" type="ORF">SAMN05661099_2578</name>
</gene>
<dbReference type="RefSeq" id="WP_079703071.1">
    <property type="nucleotide sequence ID" value="NZ_FUYR01000002.1"/>
</dbReference>